<dbReference type="EMBL" id="KN838603">
    <property type="protein sequence ID" value="KIK01690.1"/>
    <property type="molecule type" value="Genomic_DNA"/>
</dbReference>
<name>A0A0C9WSB0_9AGAR</name>
<reference evidence="2" key="2">
    <citation type="submission" date="2015-01" db="EMBL/GenBank/DDBJ databases">
        <title>Evolutionary Origins and Diversification of the Mycorrhizal Mutualists.</title>
        <authorList>
            <consortium name="DOE Joint Genome Institute"/>
            <consortium name="Mycorrhizal Genomics Consortium"/>
            <person name="Kohler A."/>
            <person name="Kuo A."/>
            <person name="Nagy L.G."/>
            <person name="Floudas D."/>
            <person name="Copeland A."/>
            <person name="Barry K.W."/>
            <person name="Cichocki N."/>
            <person name="Veneault-Fourrey C."/>
            <person name="LaButti K."/>
            <person name="Lindquist E.A."/>
            <person name="Lipzen A."/>
            <person name="Lundell T."/>
            <person name="Morin E."/>
            <person name="Murat C."/>
            <person name="Riley R."/>
            <person name="Ohm R."/>
            <person name="Sun H."/>
            <person name="Tunlid A."/>
            <person name="Henrissat B."/>
            <person name="Grigoriev I.V."/>
            <person name="Hibbett D.S."/>
            <person name="Martin F."/>
        </authorList>
    </citation>
    <scope>NUCLEOTIDE SEQUENCE [LARGE SCALE GENOMIC DNA]</scope>
    <source>
        <strain evidence="2">LaAM-08-1</strain>
    </source>
</reference>
<proteinExistence type="predicted"/>
<accession>A0A0C9WSB0</accession>
<reference evidence="1 2" key="1">
    <citation type="submission" date="2014-04" db="EMBL/GenBank/DDBJ databases">
        <authorList>
            <consortium name="DOE Joint Genome Institute"/>
            <person name="Kuo A."/>
            <person name="Kohler A."/>
            <person name="Nagy L.G."/>
            <person name="Floudas D."/>
            <person name="Copeland A."/>
            <person name="Barry K.W."/>
            <person name="Cichocki N."/>
            <person name="Veneault-Fourrey C."/>
            <person name="LaButti K."/>
            <person name="Lindquist E.A."/>
            <person name="Lipzen A."/>
            <person name="Lundell T."/>
            <person name="Morin E."/>
            <person name="Murat C."/>
            <person name="Sun H."/>
            <person name="Tunlid A."/>
            <person name="Henrissat B."/>
            <person name="Grigoriev I.V."/>
            <person name="Hibbett D.S."/>
            <person name="Martin F."/>
            <person name="Nordberg H.P."/>
            <person name="Cantor M.N."/>
            <person name="Hua S.X."/>
        </authorList>
    </citation>
    <scope>NUCLEOTIDE SEQUENCE [LARGE SCALE GENOMIC DNA]</scope>
    <source>
        <strain evidence="1 2">LaAM-08-1</strain>
    </source>
</reference>
<dbReference type="Proteomes" id="UP000054477">
    <property type="component" value="Unassembled WGS sequence"/>
</dbReference>
<keyword evidence="2" id="KW-1185">Reference proteome</keyword>
<gene>
    <name evidence="1" type="ORF">K443DRAFT_678233</name>
</gene>
<evidence type="ECO:0000313" key="1">
    <source>
        <dbReference type="EMBL" id="KIK01690.1"/>
    </source>
</evidence>
<dbReference type="OrthoDB" id="2899474at2759"/>
<evidence type="ECO:0000313" key="2">
    <source>
        <dbReference type="Proteomes" id="UP000054477"/>
    </source>
</evidence>
<sequence length="186" mass="21217">MPRAITRETFIDLARAEATALTQESMYDEDVKLVPIPESFRKFGVARGYSVDFVLDPALLVAFLAKRGIVDEDQLSRDLLRDLKDTNNGTENLKIVPTSVYEDKRARVDAALETAPDNSFGSVKSLCSYINRELTMESESLVTSQNPQRSRLRLRKSRTVTRKKKTTRTRVVMQEKKRKVIHRGRA</sequence>
<dbReference type="AlphaFoldDB" id="A0A0C9WSB0"/>
<protein>
    <submittedName>
        <fullName evidence="1">Uncharacterized protein</fullName>
    </submittedName>
</protein>
<dbReference type="HOGENOM" id="CLU_1454647_0_0_1"/>
<organism evidence="1 2">
    <name type="scientific">Laccaria amethystina LaAM-08-1</name>
    <dbReference type="NCBI Taxonomy" id="1095629"/>
    <lineage>
        <taxon>Eukaryota</taxon>
        <taxon>Fungi</taxon>
        <taxon>Dikarya</taxon>
        <taxon>Basidiomycota</taxon>
        <taxon>Agaricomycotina</taxon>
        <taxon>Agaricomycetes</taxon>
        <taxon>Agaricomycetidae</taxon>
        <taxon>Agaricales</taxon>
        <taxon>Agaricineae</taxon>
        <taxon>Hydnangiaceae</taxon>
        <taxon>Laccaria</taxon>
    </lineage>
</organism>